<dbReference type="GO" id="GO:0016020">
    <property type="term" value="C:membrane"/>
    <property type="evidence" value="ECO:0007669"/>
    <property type="project" value="InterPro"/>
</dbReference>
<dbReference type="InterPro" id="IPR024079">
    <property type="entry name" value="MetalloPept_cat_dom_sf"/>
</dbReference>
<keyword evidence="4" id="KW-0378">Hydrolase</keyword>
<dbReference type="Pfam" id="PF01457">
    <property type="entry name" value="Peptidase_M8"/>
    <property type="match status" value="1"/>
</dbReference>
<evidence type="ECO:0000256" key="1">
    <source>
        <dbReference type="ARBA" id="ARBA00001947"/>
    </source>
</evidence>
<evidence type="ECO:0000256" key="2">
    <source>
        <dbReference type="ARBA" id="ARBA00022670"/>
    </source>
</evidence>
<dbReference type="RefSeq" id="WP_159807212.1">
    <property type="nucleotide sequence ID" value="NZ_BLJE01000002.1"/>
</dbReference>
<name>A0A6N6JG87_9RHOB</name>
<dbReference type="Proteomes" id="UP000436822">
    <property type="component" value="Unassembled WGS sequence"/>
</dbReference>
<evidence type="ECO:0000256" key="3">
    <source>
        <dbReference type="ARBA" id="ARBA00022723"/>
    </source>
</evidence>
<dbReference type="GO" id="GO:0007155">
    <property type="term" value="P:cell adhesion"/>
    <property type="evidence" value="ECO:0007669"/>
    <property type="project" value="InterPro"/>
</dbReference>
<proteinExistence type="predicted"/>
<gene>
    <name evidence="7" type="ORF">KIN_24350</name>
</gene>
<dbReference type="AlphaFoldDB" id="A0A6N6JG87"/>
<dbReference type="OrthoDB" id="61573at2"/>
<keyword evidence="3" id="KW-0479">Metal-binding</keyword>
<sequence>MITVNFTGTFSDQRREVFLRAATRWDTIIDTSFDTVEVEGQRINGVAIDASINEIDGPQGVLGQAGPTVLLPDTELPAKGIMQFDDADLTRLEQENSFEDVILHEMGHVLGFGTLWQRKDLIIGSNTNNPQFTGQAAVREYAELVGGSGTGPVPVANSGGAGTREGHWRELVFGDELLTGFLSGSSRPISRMSIAAFEDIGYTVDYSAADPFFLPSFRQLAEKGITEAVRICDLCNLDRPEPVVLEQ</sequence>
<dbReference type="Gene3D" id="3.90.132.10">
    <property type="entry name" value="Leishmanolysin , domain 2"/>
    <property type="match status" value="1"/>
</dbReference>
<dbReference type="SUPFAM" id="SSF55486">
    <property type="entry name" value="Metalloproteases ('zincins'), catalytic domain"/>
    <property type="match status" value="1"/>
</dbReference>
<evidence type="ECO:0000256" key="4">
    <source>
        <dbReference type="ARBA" id="ARBA00022801"/>
    </source>
</evidence>
<comment type="cofactor">
    <cofactor evidence="1">
        <name>Zn(2+)</name>
        <dbReference type="ChEBI" id="CHEBI:29105"/>
    </cofactor>
</comment>
<accession>A0A6N6JG87</accession>
<keyword evidence="2" id="KW-0645">Protease</keyword>
<evidence type="ECO:0000313" key="7">
    <source>
        <dbReference type="EMBL" id="GFE65361.1"/>
    </source>
</evidence>
<dbReference type="GO" id="GO:0006508">
    <property type="term" value="P:proteolysis"/>
    <property type="evidence" value="ECO:0007669"/>
    <property type="project" value="UniProtKB-KW"/>
</dbReference>
<evidence type="ECO:0000313" key="8">
    <source>
        <dbReference type="Proteomes" id="UP000436822"/>
    </source>
</evidence>
<evidence type="ECO:0000256" key="6">
    <source>
        <dbReference type="ARBA" id="ARBA00023049"/>
    </source>
</evidence>
<dbReference type="Gene3D" id="3.40.390.10">
    <property type="entry name" value="Collagenase (Catalytic Domain)"/>
    <property type="match status" value="1"/>
</dbReference>
<dbReference type="GO" id="GO:0004222">
    <property type="term" value="F:metalloendopeptidase activity"/>
    <property type="evidence" value="ECO:0007669"/>
    <property type="project" value="InterPro"/>
</dbReference>
<keyword evidence="8" id="KW-1185">Reference proteome</keyword>
<organism evidence="7 8">
    <name type="scientific">Litoreibacter roseus</name>
    <dbReference type="NCBI Taxonomy" id="2601869"/>
    <lineage>
        <taxon>Bacteria</taxon>
        <taxon>Pseudomonadati</taxon>
        <taxon>Pseudomonadota</taxon>
        <taxon>Alphaproteobacteria</taxon>
        <taxon>Rhodobacterales</taxon>
        <taxon>Roseobacteraceae</taxon>
        <taxon>Litoreibacter</taxon>
    </lineage>
</organism>
<protein>
    <submittedName>
        <fullName evidence="7">Peptidase</fullName>
    </submittedName>
</protein>
<dbReference type="InterPro" id="IPR001577">
    <property type="entry name" value="Peptidase_M8"/>
</dbReference>
<dbReference type="EMBL" id="BLJE01000002">
    <property type="protein sequence ID" value="GFE65361.1"/>
    <property type="molecule type" value="Genomic_DNA"/>
</dbReference>
<dbReference type="GO" id="GO:0046872">
    <property type="term" value="F:metal ion binding"/>
    <property type="evidence" value="ECO:0007669"/>
    <property type="project" value="UniProtKB-KW"/>
</dbReference>
<keyword evidence="5" id="KW-0862">Zinc</keyword>
<comment type="caution">
    <text evidence="7">The sequence shown here is derived from an EMBL/GenBank/DDBJ whole genome shotgun (WGS) entry which is preliminary data.</text>
</comment>
<evidence type="ECO:0000256" key="5">
    <source>
        <dbReference type="ARBA" id="ARBA00022833"/>
    </source>
</evidence>
<keyword evidence="6" id="KW-0482">Metalloprotease</keyword>
<reference evidence="7 8" key="1">
    <citation type="submission" date="2019-12" db="EMBL/GenBank/DDBJ databases">
        <title>Litoreibacter badius sp. nov., a novel bacteriochlorophyll a-containing bacterium in the genus Litoreibacter.</title>
        <authorList>
            <person name="Kanamuro M."/>
            <person name="Takabe Y."/>
            <person name="Mori K."/>
            <person name="Takaichi S."/>
            <person name="Hanada S."/>
        </authorList>
    </citation>
    <scope>NUCLEOTIDE SEQUENCE [LARGE SCALE GENOMIC DNA]</scope>
    <source>
        <strain evidence="7 8">K6</strain>
    </source>
</reference>